<dbReference type="EMBL" id="KN823068">
    <property type="protein sequence ID" value="KIO24115.1"/>
    <property type="molecule type" value="Genomic_DNA"/>
</dbReference>
<sequence length="109" mass="12392">MGYLASDSIHHLYPSWTFKHVAWRNSSRKTPVVLTEAVKTTDPMTEASAWTYGRQHALRLTFDPVGKAESRWYTNYSEGHVGRGAQLRPRAGDCKNAHCLNFGQRVIPF</sequence>
<reference evidence="1 2" key="1">
    <citation type="submission" date="2014-04" db="EMBL/GenBank/DDBJ databases">
        <authorList>
            <consortium name="DOE Joint Genome Institute"/>
            <person name="Kuo A."/>
            <person name="Girlanda M."/>
            <person name="Perotto S."/>
            <person name="Kohler A."/>
            <person name="Nagy L.G."/>
            <person name="Floudas D."/>
            <person name="Copeland A."/>
            <person name="Barry K.W."/>
            <person name="Cichocki N."/>
            <person name="Veneault-Fourrey C."/>
            <person name="LaButti K."/>
            <person name="Lindquist E.A."/>
            <person name="Lipzen A."/>
            <person name="Lundell T."/>
            <person name="Morin E."/>
            <person name="Murat C."/>
            <person name="Sun H."/>
            <person name="Tunlid A."/>
            <person name="Henrissat B."/>
            <person name="Grigoriev I.V."/>
            <person name="Hibbett D.S."/>
            <person name="Martin F."/>
            <person name="Nordberg H.P."/>
            <person name="Cantor M.N."/>
            <person name="Hua S.X."/>
        </authorList>
    </citation>
    <scope>NUCLEOTIDE SEQUENCE [LARGE SCALE GENOMIC DNA]</scope>
    <source>
        <strain evidence="1 2">MUT 4182</strain>
    </source>
</reference>
<dbReference type="Proteomes" id="UP000054248">
    <property type="component" value="Unassembled WGS sequence"/>
</dbReference>
<proteinExistence type="predicted"/>
<evidence type="ECO:0000313" key="1">
    <source>
        <dbReference type="EMBL" id="KIO24115.1"/>
    </source>
</evidence>
<gene>
    <name evidence="1" type="ORF">M407DRAFT_26471</name>
</gene>
<evidence type="ECO:0000313" key="2">
    <source>
        <dbReference type="Proteomes" id="UP000054248"/>
    </source>
</evidence>
<reference evidence="2" key="2">
    <citation type="submission" date="2015-01" db="EMBL/GenBank/DDBJ databases">
        <title>Evolutionary Origins and Diversification of the Mycorrhizal Mutualists.</title>
        <authorList>
            <consortium name="DOE Joint Genome Institute"/>
            <consortium name="Mycorrhizal Genomics Consortium"/>
            <person name="Kohler A."/>
            <person name="Kuo A."/>
            <person name="Nagy L.G."/>
            <person name="Floudas D."/>
            <person name="Copeland A."/>
            <person name="Barry K.W."/>
            <person name="Cichocki N."/>
            <person name="Veneault-Fourrey C."/>
            <person name="LaButti K."/>
            <person name="Lindquist E.A."/>
            <person name="Lipzen A."/>
            <person name="Lundell T."/>
            <person name="Morin E."/>
            <person name="Murat C."/>
            <person name="Riley R."/>
            <person name="Ohm R."/>
            <person name="Sun H."/>
            <person name="Tunlid A."/>
            <person name="Henrissat B."/>
            <person name="Grigoriev I.V."/>
            <person name="Hibbett D.S."/>
            <person name="Martin F."/>
        </authorList>
    </citation>
    <scope>NUCLEOTIDE SEQUENCE [LARGE SCALE GENOMIC DNA]</scope>
    <source>
        <strain evidence="2">MUT 4182</strain>
    </source>
</reference>
<name>A0A0C3Q4X5_9AGAM</name>
<keyword evidence="2" id="KW-1185">Reference proteome</keyword>
<organism evidence="1 2">
    <name type="scientific">Tulasnella calospora MUT 4182</name>
    <dbReference type="NCBI Taxonomy" id="1051891"/>
    <lineage>
        <taxon>Eukaryota</taxon>
        <taxon>Fungi</taxon>
        <taxon>Dikarya</taxon>
        <taxon>Basidiomycota</taxon>
        <taxon>Agaricomycotina</taxon>
        <taxon>Agaricomycetes</taxon>
        <taxon>Cantharellales</taxon>
        <taxon>Tulasnellaceae</taxon>
        <taxon>Tulasnella</taxon>
    </lineage>
</organism>
<accession>A0A0C3Q4X5</accession>
<dbReference type="AlphaFoldDB" id="A0A0C3Q4X5"/>
<protein>
    <submittedName>
        <fullName evidence="1">Uncharacterized protein</fullName>
    </submittedName>
</protein>
<dbReference type="HOGENOM" id="CLU_2185872_0_0_1"/>